<dbReference type="EMBL" id="JAPWDQ010000003">
    <property type="protein sequence ID" value="KAJ5491664.1"/>
    <property type="molecule type" value="Genomic_DNA"/>
</dbReference>
<comment type="caution">
    <text evidence="1">The sequence shown here is derived from an EMBL/GenBank/DDBJ whole genome shotgun (WGS) entry which is preliminary data.</text>
</comment>
<reference evidence="1" key="1">
    <citation type="submission" date="2022-12" db="EMBL/GenBank/DDBJ databases">
        <authorList>
            <person name="Petersen C."/>
        </authorList>
    </citation>
    <scope>NUCLEOTIDE SEQUENCE</scope>
    <source>
        <strain evidence="1">IBT 30728</strain>
    </source>
</reference>
<reference evidence="1" key="2">
    <citation type="journal article" date="2023" name="IMA Fungus">
        <title>Comparative genomic study of the Penicillium genus elucidates a diverse pangenome and 15 lateral gene transfer events.</title>
        <authorList>
            <person name="Petersen C."/>
            <person name="Sorensen T."/>
            <person name="Nielsen M.R."/>
            <person name="Sondergaard T.E."/>
            <person name="Sorensen J.L."/>
            <person name="Fitzpatrick D.A."/>
            <person name="Frisvad J.C."/>
            <person name="Nielsen K.L."/>
        </authorList>
    </citation>
    <scope>NUCLEOTIDE SEQUENCE</scope>
    <source>
        <strain evidence="1">IBT 30728</strain>
    </source>
</reference>
<dbReference type="AlphaFoldDB" id="A0A9W9XG96"/>
<name>A0A9W9XG96_9EURO</name>
<organism evidence="1 2">
    <name type="scientific">Penicillium diatomitis</name>
    <dbReference type="NCBI Taxonomy" id="2819901"/>
    <lineage>
        <taxon>Eukaryota</taxon>
        <taxon>Fungi</taxon>
        <taxon>Dikarya</taxon>
        <taxon>Ascomycota</taxon>
        <taxon>Pezizomycotina</taxon>
        <taxon>Eurotiomycetes</taxon>
        <taxon>Eurotiomycetidae</taxon>
        <taxon>Eurotiales</taxon>
        <taxon>Aspergillaceae</taxon>
        <taxon>Penicillium</taxon>
    </lineage>
</organism>
<dbReference type="GeneID" id="81623082"/>
<evidence type="ECO:0000313" key="1">
    <source>
        <dbReference type="EMBL" id="KAJ5491664.1"/>
    </source>
</evidence>
<keyword evidence="2" id="KW-1185">Reference proteome</keyword>
<proteinExistence type="predicted"/>
<accession>A0A9W9XG96</accession>
<sequence>MTYVAATDRTTIGGEGEVPGDQLQHLQQEVQHEAQHEAQQYRRAIYALIEKIRHCGDEELQELLRSIRNADSLAEATEKAVALKYC</sequence>
<evidence type="ECO:0000313" key="2">
    <source>
        <dbReference type="Proteomes" id="UP001148312"/>
    </source>
</evidence>
<dbReference type="Proteomes" id="UP001148312">
    <property type="component" value="Unassembled WGS sequence"/>
</dbReference>
<gene>
    <name evidence="1" type="ORF">N7539_003231</name>
</gene>
<dbReference type="RefSeq" id="XP_056792792.1">
    <property type="nucleotide sequence ID" value="XM_056932833.1"/>
</dbReference>
<protein>
    <submittedName>
        <fullName evidence="1">Uncharacterized protein</fullName>
    </submittedName>
</protein>